<dbReference type="InterPro" id="IPR029493">
    <property type="entry name" value="RecD2-like_HHH"/>
</dbReference>
<protein>
    <submittedName>
        <fullName evidence="3">Exodeoxyribonuclease V</fullName>
    </submittedName>
</protein>
<feature type="non-terminal residue" evidence="3">
    <location>
        <position position="169"/>
    </location>
</feature>
<organism evidence="3 4">
    <name type="scientific">Streptomyces calidiresistens</name>
    <dbReference type="NCBI Taxonomy" id="1485586"/>
    <lineage>
        <taxon>Bacteria</taxon>
        <taxon>Bacillati</taxon>
        <taxon>Actinomycetota</taxon>
        <taxon>Actinomycetes</taxon>
        <taxon>Kitasatosporales</taxon>
        <taxon>Streptomycetaceae</taxon>
        <taxon>Streptomyces</taxon>
    </lineage>
</organism>
<feature type="region of interest" description="Disordered" evidence="1">
    <location>
        <begin position="1"/>
        <end position="21"/>
    </location>
</feature>
<dbReference type="Proteomes" id="UP000530234">
    <property type="component" value="Unassembled WGS sequence"/>
</dbReference>
<dbReference type="EMBL" id="VKHS01001525">
    <property type="protein sequence ID" value="MBB0233125.1"/>
    <property type="molecule type" value="Genomic_DNA"/>
</dbReference>
<proteinExistence type="predicted"/>
<evidence type="ECO:0000256" key="1">
    <source>
        <dbReference type="SAM" id="MobiDB-lite"/>
    </source>
</evidence>
<evidence type="ECO:0000259" key="2">
    <source>
        <dbReference type="Pfam" id="PF14490"/>
    </source>
</evidence>
<reference evidence="4" key="1">
    <citation type="submission" date="2019-10" db="EMBL/GenBank/DDBJ databases">
        <title>Streptomyces sp. nov., a novel actinobacterium isolated from alkaline environment.</title>
        <authorList>
            <person name="Golinska P."/>
        </authorList>
    </citation>
    <scope>NUCLEOTIDE SEQUENCE [LARGE SCALE GENOMIC DNA]</scope>
    <source>
        <strain evidence="4">DSM 42108</strain>
    </source>
</reference>
<sequence>APPGAGGAPGPADRAPAPAIPADLPALLERAGVPAGAVPALAADAARLWGPGAAAVLEDDPWQLLALPGTTPDRADECARALLDTGAGPDDPRRTRALCAHLLERGARFGHTAADPAALARALGGYGVPRPEEALAEAVEAGAALLFEDPDPDAAPAPAPADAGGGEGT</sequence>
<feature type="non-terminal residue" evidence="3">
    <location>
        <position position="1"/>
    </location>
</feature>
<comment type="caution">
    <text evidence="3">The sequence shown here is derived from an EMBL/GenBank/DDBJ whole genome shotgun (WGS) entry which is preliminary data.</text>
</comment>
<dbReference type="AlphaFoldDB" id="A0A7W3T8Y1"/>
<dbReference type="Pfam" id="PF14490">
    <property type="entry name" value="HHH_RecD2"/>
    <property type="match status" value="1"/>
</dbReference>
<feature type="region of interest" description="Disordered" evidence="1">
    <location>
        <begin position="147"/>
        <end position="169"/>
    </location>
</feature>
<gene>
    <name evidence="3" type="ORF">FOE67_27435</name>
</gene>
<feature type="domain" description="ATP-dependent RecD2 DNA helicase-like helix-hairpin-helix" evidence="2">
    <location>
        <begin position="36"/>
        <end position="112"/>
    </location>
</feature>
<accession>A0A7W3T8Y1</accession>
<dbReference type="RefSeq" id="WP_323385658.1">
    <property type="nucleotide sequence ID" value="NZ_VKHS01001525.1"/>
</dbReference>
<feature type="compositionally biased region" description="Low complexity" evidence="1">
    <location>
        <begin position="10"/>
        <end position="21"/>
    </location>
</feature>
<evidence type="ECO:0000313" key="4">
    <source>
        <dbReference type="Proteomes" id="UP000530234"/>
    </source>
</evidence>
<name>A0A7W3T8Y1_9ACTN</name>
<evidence type="ECO:0000313" key="3">
    <source>
        <dbReference type="EMBL" id="MBB0233125.1"/>
    </source>
</evidence>
<keyword evidence="4" id="KW-1185">Reference proteome</keyword>